<name>A0ABR6XSJ1_9BURK</name>
<evidence type="ECO:0000259" key="2">
    <source>
        <dbReference type="Pfam" id="PF07510"/>
    </source>
</evidence>
<dbReference type="PANTHER" id="PTHR35149">
    <property type="entry name" value="SLL5132 PROTEIN"/>
    <property type="match status" value="1"/>
</dbReference>
<proteinExistence type="predicted"/>
<gene>
    <name evidence="3" type="ORF">H8K33_13065</name>
</gene>
<organism evidence="3 4">
    <name type="scientific">Undibacterium amnicola</name>
    <dbReference type="NCBI Taxonomy" id="1834038"/>
    <lineage>
        <taxon>Bacteria</taxon>
        <taxon>Pseudomonadati</taxon>
        <taxon>Pseudomonadota</taxon>
        <taxon>Betaproteobacteria</taxon>
        <taxon>Burkholderiales</taxon>
        <taxon>Oxalobacteraceae</taxon>
        <taxon>Undibacterium</taxon>
    </lineage>
</organism>
<dbReference type="InterPro" id="IPR011089">
    <property type="entry name" value="GmrSD_C"/>
</dbReference>
<evidence type="ECO:0000313" key="3">
    <source>
        <dbReference type="EMBL" id="MBC3832430.1"/>
    </source>
</evidence>
<dbReference type="EMBL" id="JACOFU010000005">
    <property type="protein sequence ID" value="MBC3832430.1"/>
    <property type="molecule type" value="Genomic_DNA"/>
</dbReference>
<evidence type="ECO:0000313" key="4">
    <source>
        <dbReference type="Proteomes" id="UP000643610"/>
    </source>
</evidence>
<dbReference type="PANTHER" id="PTHR35149:SF1">
    <property type="entry name" value="DUF5655 DOMAIN-CONTAINING PROTEIN"/>
    <property type="match status" value="1"/>
</dbReference>
<reference evidence="3 4" key="1">
    <citation type="submission" date="2020-08" db="EMBL/GenBank/DDBJ databases">
        <title>Novel species isolated from subtropical streams in China.</title>
        <authorList>
            <person name="Lu H."/>
        </authorList>
    </citation>
    <scope>NUCLEOTIDE SEQUENCE [LARGE SCALE GENOMIC DNA]</scope>
    <source>
        <strain evidence="3 4">KCTC 52442</strain>
    </source>
</reference>
<dbReference type="Pfam" id="PF07510">
    <property type="entry name" value="GmrSD_C"/>
    <property type="match status" value="1"/>
</dbReference>
<sequence>MAMEAKEIFEALSKNVREMLSERGLGLYVPPYQRPYGWDKEKVSKLLDDILHGYGTLLTGEESFTFLGTVITIHDINFTTVQPIVRPEVPAKVLTVIDGQQRLTTLLCLCIALHNHIRLAHGKMLKGKTTDSMSSVEGWLDGQTLRLIDELASTFYEKQASGDSPRYPRMIRSFDDQWSRTLSNAKYQSPIAHLISSYTNTFDTAKPVEFKPQKRDGHIEGEEALVERYTQISKMLKAITNGGGKKEELEELPTLKQINDDKRFQRALLNHDFPEDVSQNIRDGAPSEFQGLLQLVLLSSYVLNRVAVTVVRGKNEDYAFTIFESLNTTGEPLTAFETFKPRVVSAEGLPNFEKSQSRQHISVISNYLSTFKVGEPLQAATRDLLIFFASAETGFKLSKRLADQRKYLKDEFERYEKVEEQRVSFIRHLQDTTTFKEHAWDISGRTPSLHGLPVDATTDAVKLCLAFLSNLNHSVTIAPLVRFYSIALCSNSTDQSAKIKEFEEALKAMTAFSALWRVSHRTTANIDREYRDILSGTNSPTGLPPLARALRKDAPDDSFAPAVDVIRLKAELRARLAHADHGTIADRDSFVAEASLLPAYLNAPQVARFILLAAYHDAVADTENPGLIKKGKPAVSPCLSYDGLKDDRHLALEHIAPKQLAQGWDALIYENKEIAHRIGNLVLVQNDANSSLSDRPWSQKRILYQALGAASHDAAERVLADAKSSGIEFAGSTQSIVELATHMPHLAAIGEKTDDWTAAFVEVRSKRILELAWDQLYSWLE</sequence>
<dbReference type="Pfam" id="PF03235">
    <property type="entry name" value="GmrSD_N"/>
    <property type="match status" value="1"/>
</dbReference>
<feature type="domain" description="GmrSD restriction endonucleases C-terminal" evidence="2">
    <location>
        <begin position="635"/>
        <end position="769"/>
    </location>
</feature>
<protein>
    <submittedName>
        <fullName evidence="3">DUF262 domain-containing protein</fullName>
    </submittedName>
</protein>
<dbReference type="RefSeq" id="WP_186891476.1">
    <property type="nucleotide sequence ID" value="NZ_JACOFU010000005.1"/>
</dbReference>
<feature type="domain" description="GmrSD restriction endonucleases N-terminal" evidence="1">
    <location>
        <begin position="17"/>
        <end position="342"/>
    </location>
</feature>
<keyword evidence="4" id="KW-1185">Reference proteome</keyword>
<dbReference type="InterPro" id="IPR004919">
    <property type="entry name" value="GmrSD_N"/>
</dbReference>
<evidence type="ECO:0000259" key="1">
    <source>
        <dbReference type="Pfam" id="PF03235"/>
    </source>
</evidence>
<comment type="caution">
    <text evidence="3">The sequence shown here is derived from an EMBL/GenBank/DDBJ whole genome shotgun (WGS) entry which is preliminary data.</text>
</comment>
<dbReference type="Proteomes" id="UP000643610">
    <property type="component" value="Unassembled WGS sequence"/>
</dbReference>
<accession>A0ABR6XSJ1</accession>